<keyword evidence="5" id="KW-1185">Reference proteome</keyword>
<dbReference type="AlphaFoldDB" id="A0A6N7X3G7"/>
<gene>
    <name evidence="2" type="ORF">FYJ82_00865</name>
    <name evidence="3" type="ORF">O6R09_03600</name>
</gene>
<evidence type="ECO:0000259" key="1">
    <source>
        <dbReference type="PROSITE" id="PS50206"/>
    </source>
</evidence>
<evidence type="ECO:0000313" key="5">
    <source>
        <dbReference type="Proteomes" id="UP001212085"/>
    </source>
</evidence>
<dbReference type="Proteomes" id="UP000471052">
    <property type="component" value="Unassembled WGS sequence"/>
</dbReference>
<dbReference type="RefSeq" id="WP_154454245.1">
    <property type="nucleotide sequence ID" value="NZ_CP114883.1"/>
</dbReference>
<name>A0A6N7X3G7_STRAY</name>
<dbReference type="PROSITE" id="PS50206">
    <property type="entry name" value="RHODANESE_3"/>
    <property type="match status" value="1"/>
</dbReference>
<dbReference type="SUPFAM" id="SSF52821">
    <property type="entry name" value="Rhodanese/Cell cycle control phosphatase"/>
    <property type="match status" value="1"/>
</dbReference>
<dbReference type="InterPro" id="IPR050229">
    <property type="entry name" value="GlpE_sulfurtransferase"/>
</dbReference>
<dbReference type="Pfam" id="PF00581">
    <property type="entry name" value="Rhodanese"/>
    <property type="match status" value="1"/>
</dbReference>
<dbReference type="Proteomes" id="UP001212085">
    <property type="component" value="Chromosome"/>
</dbReference>
<reference evidence="3 5" key="2">
    <citation type="submission" date="2022-12" db="EMBL/GenBank/DDBJ databases">
        <title>Streptococcus alactolyticus LGM, complete genome.</title>
        <authorList>
            <person name="Liu Z."/>
            <person name="Mu C."/>
            <person name="Zhu W."/>
        </authorList>
    </citation>
    <scope>NUCLEOTIDE SEQUENCE [LARGE SCALE GENOMIC DNA]</scope>
    <source>
        <strain evidence="3 5">LGM</strain>
    </source>
</reference>
<dbReference type="PANTHER" id="PTHR43031:SF17">
    <property type="entry name" value="SULFURTRANSFERASE YTWF-RELATED"/>
    <property type="match status" value="1"/>
</dbReference>
<dbReference type="OrthoDB" id="9800872at2"/>
<reference evidence="2 4" key="1">
    <citation type="submission" date="2019-08" db="EMBL/GenBank/DDBJ databases">
        <title>In-depth cultivation of the pig gut microbiome towards novel bacterial diversity and tailored functional studies.</title>
        <authorList>
            <person name="Wylensek D."/>
            <person name="Hitch T.C.A."/>
            <person name="Clavel T."/>
        </authorList>
    </citation>
    <scope>NUCLEOTIDE SEQUENCE [LARGE SCALE GENOMIC DNA]</scope>
    <source>
        <strain evidence="2 4">BL-178-WT-3A</strain>
    </source>
</reference>
<dbReference type="InterPro" id="IPR036873">
    <property type="entry name" value="Rhodanese-like_dom_sf"/>
</dbReference>
<evidence type="ECO:0000313" key="4">
    <source>
        <dbReference type="Proteomes" id="UP000471052"/>
    </source>
</evidence>
<dbReference type="GeneID" id="99636802"/>
<dbReference type="PANTHER" id="PTHR43031">
    <property type="entry name" value="FAD-DEPENDENT OXIDOREDUCTASE"/>
    <property type="match status" value="1"/>
</dbReference>
<dbReference type="EMBL" id="CP114883">
    <property type="protein sequence ID" value="WBB07019.1"/>
    <property type="molecule type" value="Genomic_DNA"/>
</dbReference>
<protein>
    <submittedName>
        <fullName evidence="2">Rhodanese-like domain-containing protein</fullName>
    </submittedName>
</protein>
<evidence type="ECO:0000313" key="3">
    <source>
        <dbReference type="EMBL" id="WBB07019.1"/>
    </source>
</evidence>
<dbReference type="Gene3D" id="3.40.250.10">
    <property type="entry name" value="Rhodanese-like domain"/>
    <property type="match status" value="1"/>
</dbReference>
<dbReference type="EMBL" id="VUNP01000003">
    <property type="protein sequence ID" value="MST53014.1"/>
    <property type="molecule type" value="Genomic_DNA"/>
</dbReference>
<feature type="domain" description="Rhodanese" evidence="1">
    <location>
        <begin position="15"/>
        <end position="94"/>
    </location>
</feature>
<evidence type="ECO:0000313" key="2">
    <source>
        <dbReference type="EMBL" id="MST53014.1"/>
    </source>
</evidence>
<dbReference type="CDD" id="cd00158">
    <property type="entry name" value="RHOD"/>
    <property type="match status" value="1"/>
</dbReference>
<proteinExistence type="predicted"/>
<organism evidence="2 4">
    <name type="scientific">Streptococcus alactolyticus</name>
    <dbReference type="NCBI Taxonomy" id="29389"/>
    <lineage>
        <taxon>Bacteria</taxon>
        <taxon>Bacillati</taxon>
        <taxon>Bacillota</taxon>
        <taxon>Bacilli</taxon>
        <taxon>Lactobacillales</taxon>
        <taxon>Streptococcaceae</taxon>
        <taxon>Streptococcus</taxon>
    </lineage>
</organism>
<sequence>MIKTITTQDLKENLQRQQCHVLDVREPDEYATGHVPTAVNLPLSELVERYQELDKDMLYYVICQIGGRSERASLFLDQEGYQVVNVLGGTSAWPGH</sequence>
<dbReference type="SMART" id="SM00450">
    <property type="entry name" value="RHOD"/>
    <property type="match status" value="1"/>
</dbReference>
<accession>A0A6N7X3G7</accession>
<dbReference type="InterPro" id="IPR001763">
    <property type="entry name" value="Rhodanese-like_dom"/>
</dbReference>